<evidence type="ECO:0000313" key="6">
    <source>
        <dbReference type="Proteomes" id="UP000242287"/>
    </source>
</evidence>
<keyword evidence="2 5" id="KW-0808">Transferase</keyword>
<keyword evidence="6" id="KW-1185">Reference proteome</keyword>
<evidence type="ECO:0000313" key="5">
    <source>
        <dbReference type="EMBL" id="PFH52816.1"/>
    </source>
</evidence>
<dbReference type="Proteomes" id="UP000242287">
    <property type="component" value="Unassembled WGS sequence"/>
</dbReference>
<gene>
    <name evidence="5" type="ORF">AMATHDRAFT_139043</name>
</gene>
<evidence type="ECO:0000256" key="4">
    <source>
        <dbReference type="SAM" id="Phobius"/>
    </source>
</evidence>
<feature type="transmembrane region" description="Helical" evidence="4">
    <location>
        <begin position="285"/>
        <end position="303"/>
    </location>
</feature>
<proteinExistence type="inferred from homology"/>
<dbReference type="SUPFAM" id="SSF53448">
    <property type="entry name" value="Nucleotide-diphospho-sugar transferases"/>
    <property type="match status" value="1"/>
</dbReference>
<dbReference type="STRING" id="703135.A0A2A9NXZ9"/>
<keyword evidence="4" id="KW-0472">Membrane</keyword>
<dbReference type="EMBL" id="KZ301977">
    <property type="protein sequence ID" value="PFH52816.1"/>
    <property type="molecule type" value="Genomic_DNA"/>
</dbReference>
<feature type="transmembrane region" description="Helical" evidence="4">
    <location>
        <begin position="7"/>
        <end position="32"/>
    </location>
</feature>
<feature type="compositionally biased region" description="Basic and acidic residues" evidence="3">
    <location>
        <begin position="492"/>
        <end position="508"/>
    </location>
</feature>
<dbReference type="GO" id="GO:0016020">
    <property type="term" value="C:membrane"/>
    <property type="evidence" value="ECO:0007669"/>
    <property type="project" value="GOC"/>
</dbReference>
<dbReference type="InterPro" id="IPR029044">
    <property type="entry name" value="Nucleotide-diphossugar_trans"/>
</dbReference>
<feature type="region of interest" description="Disordered" evidence="3">
    <location>
        <begin position="463"/>
        <end position="541"/>
    </location>
</feature>
<evidence type="ECO:0000256" key="1">
    <source>
        <dbReference type="ARBA" id="ARBA00009003"/>
    </source>
</evidence>
<dbReference type="PANTHER" id="PTHR32385">
    <property type="entry name" value="MANNOSYL PHOSPHORYLINOSITOL CERAMIDE SYNTHASE"/>
    <property type="match status" value="1"/>
</dbReference>
<dbReference type="AlphaFoldDB" id="A0A2A9NXZ9"/>
<keyword evidence="4" id="KW-0812">Transmembrane</keyword>
<keyword evidence="4" id="KW-1133">Transmembrane helix</keyword>
<dbReference type="GO" id="GO:0000030">
    <property type="term" value="F:mannosyltransferase activity"/>
    <property type="evidence" value="ECO:0007669"/>
    <property type="project" value="TreeGrafter"/>
</dbReference>
<accession>A0A2A9NXZ9</accession>
<feature type="region of interest" description="Disordered" evidence="3">
    <location>
        <begin position="334"/>
        <end position="359"/>
    </location>
</feature>
<evidence type="ECO:0000256" key="3">
    <source>
        <dbReference type="SAM" id="MobiDB-lite"/>
    </source>
</evidence>
<sequence>MSRRRPLYIFLSLLALILFGTLIVLSSFTYYLSIDPAAYITEDEVPFLTNTTRWNASHHPKPERIPRILHQTWKSDTLPERWRGISQACRDMMPDYEYMLWTDAASRDFIATHYPWFLDTFDHYPYNIQRADVIRYFVLHHYGGIYLDLDIGCLRPLDPLLVYPVIFPKTIPVGLSNDLMFSEKHHPIMEQTIHNLITFDHNWVLNYPTVMFSTGPMYLSMQYGLYVSTHPSTANIEVRVLPKSLYGKNAKEGEAPHSFFSHFYGSSWHADDAAFIGFLGTWGKGLMWIGLVVLLLGLLRLPSRPRKYSFRRMGGYDVLLPRWSHRTGRWQILTSATPSSSGASTTLSSPISDDDSSSVPAVPVLHLPIDLRPRSPEMSTPSDPYFGRSRSFFINAFSNFRNRVASIANGRDDHSRNPAHSRRHRHSRGVLFFLPAIFTSSRDIELQTASSNILPSSAALLRVPPCPSQSRSPPQTPEKQKIESQIGSAEDDEHRMLSIRADESDEVQRFVNLTDNSSSGRRNSTYATRTAASLIRPAQSP</sequence>
<dbReference type="FunFam" id="3.90.550.20:FF:000005">
    <property type="entry name" value="Unplaced genomic scaffold supercont1.17, whole genome shotgun sequence"/>
    <property type="match status" value="1"/>
</dbReference>
<dbReference type="PANTHER" id="PTHR32385:SF15">
    <property type="entry name" value="INOSITOL PHOSPHOCERAMIDE MANNOSYLTRANSFERASE 1"/>
    <property type="match status" value="1"/>
</dbReference>
<name>A0A2A9NXZ9_9AGAR</name>
<dbReference type="InterPro" id="IPR051706">
    <property type="entry name" value="Glycosyltransferase_domain"/>
</dbReference>
<dbReference type="GO" id="GO:0051999">
    <property type="term" value="P:mannosyl-inositol phosphorylceramide biosynthetic process"/>
    <property type="evidence" value="ECO:0007669"/>
    <property type="project" value="TreeGrafter"/>
</dbReference>
<dbReference type="InterPro" id="IPR007577">
    <property type="entry name" value="GlycoTrfase_DXD_sugar-bd_CS"/>
</dbReference>
<dbReference type="OrthoDB" id="3647at2759"/>
<organism evidence="5 6">
    <name type="scientific">Amanita thiersii Skay4041</name>
    <dbReference type="NCBI Taxonomy" id="703135"/>
    <lineage>
        <taxon>Eukaryota</taxon>
        <taxon>Fungi</taxon>
        <taxon>Dikarya</taxon>
        <taxon>Basidiomycota</taxon>
        <taxon>Agaricomycotina</taxon>
        <taxon>Agaricomycetes</taxon>
        <taxon>Agaricomycetidae</taxon>
        <taxon>Agaricales</taxon>
        <taxon>Pluteineae</taxon>
        <taxon>Amanitaceae</taxon>
        <taxon>Amanita</taxon>
    </lineage>
</organism>
<reference evidence="5 6" key="1">
    <citation type="submission" date="2014-02" db="EMBL/GenBank/DDBJ databases">
        <title>Transposable element dynamics among asymbiotic and ectomycorrhizal Amanita fungi.</title>
        <authorList>
            <consortium name="DOE Joint Genome Institute"/>
            <person name="Hess J."/>
            <person name="Skrede I."/>
            <person name="Wolfe B."/>
            <person name="LaButti K."/>
            <person name="Ohm R.A."/>
            <person name="Grigoriev I.V."/>
            <person name="Pringle A."/>
        </authorList>
    </citation>
    <scope>NUCLEOTIDE SEQUENCE [LARGE SCALE GENOMIC DNA]</scope>
    <source>
        <strain evidence="5 6">SKay4041</strain>
    </source>
</reference>
<evidence type="ECO:0000256" key="2">
    <source>
        <dbReference type="ARBA" id="ARBA00022679"/>
    </source>
</evidence>
<comment type="similarity">
    <text evidence="1">Belongs to the glycosyltransferase 32 family.</text>
</comment>
<dbReference type="Gene3D" id="3.90.550.20">
    <property type="match status" value="1"/>
</dbReference>
<protein>
    <submittedName>
        <fullName evidence="5">Glycosyltransferase family 32 protein</fullName>
    </submittedName>
</protein>
<feature type="compositionally biased region" description="Polar residues" evidence="3">
    <location>
        <begin position="511"/>
        <end position="531"/>
    </location>
</feature>
<dbReference type="Pfam" id="PF04488">
    <property type="entry name" value="Gly_transf_sug"/>
    <property type="match status" value="1"/>
</dbReference>